<evidence type="ECO:0000313" key="2">
    <source>
        <dbReference type="EMBL" id="AXT46552.1"/>
    </source>
</evidence>
<dbReference type="InterPro" id="IPR017208">
    <property type="entry name" value="UCP037442_abhydr"/>
</dbReference>
<dbReference type="AlphaFoldDB" id="A0AAD0RQ88"/>
<evidence type="ECO:0000313" key="3">
    <source>
        <dbReference type="Proteomes" id="UP000259465"/>
    </source>
</evidence>
<dbReference type="Gene3D" id="3.40.50.1820">
    <property type="entry name" value="alpha/beta hydrolase"/>
    <property type="match status" value="1"/>
</dbReference>
<organism evidence="2 3">
    <name type="scientific">Chromobacterium rhizoryzae</name>
    <dbReference type="NCBI Taxonomy" id="1778675"/>
    <lineage>
        <taxon>Bacteria</taxon>
        <taxon>Pseudomonadati</taxon>
        <taxon>Pseudomonadota</taxon>
        <taxon>Betaproteobacteria</taxon>
        <taxon>Neisseriales</taxon>
        <taxon>Chromobacteriaceae</taxon>
        <taxon>Chromobacterium</taxon>
    </lineage>
</organism>
<dbReference type="EMBL" id="CP031968">
    <property type="protein sequence ID" value="AXT46552.1"/>
    <property type="molecule type" value="Genomic_DNA"/>
</dbReference>
<dbReference type="Pfam" id="PF12146">
    <property type="entry name" value="Hydrolase_4"/>
    <property type="match status" value="1"/>
</dbReference>
<dbReference type="GO" id="GO:0016787">
    <property type="term" value="F:hydrolase activity"/>
    <property type="evidence" value="ECO:0007669"/>
    <property type="project" value="UniProtKB-KW"/>
</dbReference>
<dbReference type="InterPro" id="IPR029058">
    <property type="entry name" value="AB_hydrolase_fold"/>
</dbReference>
<evidence type="ECO:0000259" key="1">
    <source>
        <dbReference type="Pfam" id="PF12146"/>
    </source>
</evidence>
<keyword evidence="2" id="KW-0378">Hydrolase</keyword>
<sequence>MHSSRIQLPDGEHTVVEWHGASEQAPQGVILFLPALGVNVSYYRALGAAWAARGYCVAAAEIRGMHQSSVRDVRRQDFGYREVLADVAHLRQQLSEQTSGRPLILAGHSLGGQFALLQACENPAEVAGVALLAGGSNYFRAMPGALSAWKRGFGLRLIQQLNRSLGYFPGDKLGFGGRQPGRLIRDWTQEALHGRYRLENSDADYEAALRRLELPVLLLSLSGDRFVPRSCADFLADKLTRATVTQRELQAADHGLRAFSHFTWAKSPQPVLDAFQHWSQRLFN</sequence>
<dbReference type="PIRSF" id="PIRSF037442">
    <property type="entry name" value="UCP037442_abhydr"/>
    <property type="match status" value="1"/>
</dbReference>
<gene>
    <name evidence="2" type="ORF">D1345_10285</name>
</gene>
<dbReference type="KEGG" id="crz:D1345_10285"/>
<protein>
    <submittedName>
        <fullName evidence="2">Alpha/beta fold hydrolase</fullName>
    </submittedName>
</protein>
<reference evidence="2 3" key="1">
    <citation type="submission" date="2018-08" db="EMBL/GenBank/DDBJ databases">
        <title>Complete genome sequence of JP2-74.</title>
        <authorList>
            <person name="Wu L."/>
        </authorList>
    </citation>
    <scope>NUCLEOTIDE SEQUENCE [LARGE SCALE GENOMIC DNA]</scope>
    <source>
        <strain evidence="2 3">JP2-74</strain>
    </source>
</reference>
<dbReference type="SUPFAM" id="SSF53474">
    <property type="entry name" value="alpha/beta-Hydrolases"/>
    <property type="match status" value="1"/>
</dbReference>
<accession>A0AAD0RQ88</accession>
<dbReference type="Proteomes" id="UP000259465">
    <property type="component" value="Chromosome"/>
</dbReference>
<name>A0AAD0RQ88_9NEIS</name>
<dbReference type="RefSeq" id="WP_118267559.1">
    <property type="nucleotide sequence ID" value="NZ_CP031968.1"/>
</dbReference>
<feature type="domain" description="Serine aminopeptidase S33" evidence="1">
    <location>
        <begin position="25"/>
        <end position="255"/>
    </location>
</feature>
<proteinExistence type="predicted"/>
<keyword evidence="3" id="KW-1185">Reference proteome</keyword>
<dbReference type="InterPro" id="IPR022742">
    <property type="entry name" value="Hydrolase_4"/>
</dbReference>